<name>A0ABP6MB16_9ACTN</name>
<dbReference type="InterPro" id="IPR020476">
    <property type="entry name" value="Nudix_hydrolase"/>
</dbReference>
<evidence type="ECO:0000313" key="5">
    <source>
        <dbReference type="EMBL" id="GAA3087557.1"/>
    </source>
</evidence>
<evidence type="ECO:0000313" key="6">
    <source>
        <dbReference type="Proteomes" id="UP001501637"/>
    </source>
</evidence>
<dbReference type="PROSITE" id="PS00893">
    <property type="entry name" value="NUDIX_BOX"/>
    <property type="match status" value="1"/>
</dbReference>
<dbReference type="PROSITE" id="PS51462">
    <property type="entry name" value="NUDIX"/>
    <property type="match status" value="1"/>
</dbReference>
<dbReference type="InterPro" id="IPR000086">
    <property type="entry name" value="NUDIX_hydrolase_dom"/>
</dbReference>
<organism evidence="5 6">
    <name type="scientific">Streptomyces rectiviolaceus</name>
    <dbReference type="NCBI Taxonomy" id="332591"/>
    <lineage>
        <taxon>Bacteria</taxon>
        <taxon>Bacillati</taxon>
        <taxon>Actinomycetota</taxon>
        <taxon>Actinomycetes</taxon>
        <taxon>Kitasatosporales</taxon>
        <taxon>Streptomycetaceae</taxon>
        <taxon>Streptomyces</taxon>
    </lineage>
</organism>
<comment type="similarity">
    <text evidence="1 3">Belongs to the Nudix hydrolase family.</text>
</comment>
<dbReference type="Pfam" id="PF00293">
    <property type="entry name" value="NUDIX"/>
    <property type="match status" value="1"/>
</dbReference>
<dbReference type="SUPFAM" id="SSF55811">
    <property type="entry name" value="Nudix"/>
    <property type="match status" value="1"/>
</dbReference>
<dbReference type="Proteomes" id="UP001501637">
    <property type="component" value="Unassembled WGS sequence"/>
</dbReference>
<dbReference type="PRINTS" id="PR00502">
    <property type="entry name" value="NUDIXFAMILY"/>
</dbReference>
<protein>
    <recommendedName>
        <fullName evidence="4">Nudix hydrolase domain-containing protein</fullName>
    </recommendedName>
</protein>
<accession>A0ABP6MB16</accession>
<dbReference type="RefSeq" id="WP_344519060.1">
    <property type="nucleotide sequence ID" value="NZ_BAAAUG010000019.1"/>
</dbReference>
<evidence type="ECO:0000259" key="4">
    <source>
        <dbReference type="PROSITE" id="PS51462"/>
    </source>
</evidence>
<keyword evidence="2 3" id="KW-0378">Hydrolase</keyword>
<evidence type="ECO:0000256" key="2">
    <source>
        <dbReference type="ARBA" id="ARBA00022801"/>
    </source>
</evidence>
<dbReference type="CDD" id="cd02883">
    <property type="entry name" value="NUDIX_Hydrolase"/>
    <property type="match status" value="1"/>
</dbReference>
<gene>
    <name evidence="5" type="ORF">GCM10010449_08850</name>
</gene>
<sequence>MKHVRAADRDTEHHDFRADARSRPFSVDRDIEVPVPAPGEVWTVGAVILNSKGEAFAQKRSPDRHLFPGAWDIVGGHVEAGETLLDALAREVEEETGWHLRRVCRFLGTSAWSGDDGAGIRHEADYLIEVEGDLDHPAPEWSKHSAYGWFGPDDLARLKENCSPGEFLIHDLIARVVQAQEEGPV</sequence>
<dbReference type="PANTHER" id="PTHR43736:SF1">
    <property type="entry name" value="DIHYDRONEOPTERIN TRIPHOSPHATE DIPHOSPHATASE"/>
    <property type="match status" value="1"/>
</dbReference>
<dbReference type="Gene3D" id="3.90.79.10">
    <property type="entry name" value="Nucleoside Triphosphate Pyrophosphohydrolase"/>
    <property type="match status" value="1"/>
</dbReference>
<reference evidence="6" key="1">
    <citation type="journal article" date="2019" name="Int. J. Syst. Evol. Microbiol.">
        <title>The Global Catalogue of Microorganisms (GCM) 10K type strain sequencing project: providing services to taxonomists for standard genome sequencing and annotation.</title>
        <authorList>
            <consortium name="The Broad Institute Genomics Platform"/>
            <consortium name="The Broad Institute Genome Sequencing Center for Infectious Disease"/>
            <person name="Wu L."/>
            <person name="Ma J."/>
        </authorList>
    </citation>
    <scope>NUCLEOTIDE SEQUENCE [LARGE SCALE GENOMIC DNA]</scope>
    <source>
        <strain evidence="6">JCM 9092</strain>
    </source>
</reference>
<evidence type="ECO:0000256" key="3">
    <source>
        <dbReference type="RuleBase" id="RU003476"/>
    </source>
</evidence>
<dbReference type="InterPro" id="IPR020084">
    <property type="entry name" value="NUDIX_hydrolase_CS"/>
</dbReference>
<comment type="caution">
    <text evidence="5">The sequence shown here is derived from an EMBL/GenBank/DDBJ whole genome shotgun (WGS) entry which is preliminary data.</text>
</comment>
<feature type="domain" description="Nudix hydrolase" evidence="4">
    <location>
        <begin position="39"/>
        <end position="175"/>
    </location>
</feature>
<dbReference type="InterPro" id="IPR015797">
    <property type="entry name" value="NUDIX_hydrolase-like_dom_sf"/>
</dbReference>
<proteinExistence type="inferred from homology"/>
<dbReference type="EMBL" id="BAAAUG010000019">
    <property type="protein sequence ID" value="GAA3087557.1"/>
    <property type="molecule type" value="Genomic_DNA"/>
</dbReference>
<keyword evidence="6" id="KW-1185">Reference proteome</keyword>
<evidence type="ECO:0000256" key="1">
    <source>
        <dbReference type="ARBA" id="ARBA00005582"/>
    </source>
</evidence>
<dbReference type="PANTHER" id="PTHR43736">
    <property type="entry name" value="ADP-RIBOSE PYROPHOSPHATASE"/>
    <property type="match status" value="1"/>
</dbReference>